<accession>A0AAN9P007</accession>
<organism evidence="1 2">
    <name type="scientific">Phaseolus coccineus</name>
    <name type="common">Scarlet runner bean</name>
    <name type="synonym">Phaseolus multiflorus</name>
    <dbReference type="NCBI Taxonomy" id="3886"/>
    <lineage>
        <taxon>Eukaryota</taxon>
        <taxon>Viridiplantae</taxon>
        <taxon>Streptophyta</taxon>
        <taxon>Embryophyta</taxon>
        <taxon>Tracheophyta</taxon>
        <taxon>Spermatophyta</taxon>
        <taxon>Magnoliopsida</taxon>
        <taxon>eudicotyledons</taxon>
        <taxon>Gunneridae</taxon>
        <taxon>Pentapetalae</taxon>
        <taxon>rosids</taxon>
        <taxon>fabids</taxon>
        <taxon>Fabales</taxon>
        <taxon>Fabaceae</taxon>
        <taxon>Papilionoideae</taxon>
        <taxon>50 kb inversion clade</taxon>
        <taxon>NPAAA clade</taxon>
        <taxon>indigoferoid/millettioid clade</taxon>
        <taxon>Phaseoleae</taxon>
        <taxon>Phaseolus</taxon>
    </lineage>
</organism>
<dbReference type="EMBL" id="JAYMYR010000001">
    <property type="protein sequence ID" value="KAK7382186.1"/>
    <property type="molecule type" value="Genomic_DNA"/>
</dbReference>
<sequence>MVAMLHSVGRLATSRMVAKRARVEAAGRVEDEGGELLGVEGVVGGEGGGFSSVEGVVGDEGDGFSSVEGVVGDEGGGLGRSYFDQLRMSLMVLSKLIWTFSV</sequence>
<evidence type="ECO:0000313" key="1">
    <source>
        <dbReference type="EMBL" id="KAK7382186.1"/>
    </source>
</evidence>
<gene>
    <name evidence="1" type="ORF">VNO80_00933</name>
</gene>
<keyword evidence="2" id="KW-1185">Reference proteome</keyword>
<dbReference type="AlphaFoldDB" id="A0AAN9P007"/>
<evidence type="ECO:0000313" key="2">
    <source>
        <dbReference type="Proteomes" id="UP001374584"/>
    </source>
</evidence>
<reference evidence="1 2" key="1">
    <citation type="submission" date="2024-01" db="EMBL/GenBank/DDBJ databases">
        <title>The genomes of 5 underutilized Papilionoideae crops provide insights into root nodulation and disease resistanc.</title>
        <authorList>
            <person name="Jiang F."/>
        </authorList>
    </citation>
    <scope>NUCLEOTIDE SEQUENCE [LARGE SCALE GENOMIC DNA]</scope>
    <source>
        <strain evidence="1">JINMINGXINNONG_FW02</strain>
        <tissue evidence="1">Leaves</tissue>
    </source>
</reference>
<name>A0AAN9P007_PHACN</name>
<proteinExistence type="predicted"/>
<protein>
    <submittedName>
        <fullName evidence="1">Uncharacterized protein</fullName>
    </submittedName>
</protein>
<dbReference type="Proteomes" id="UP001374584">
    <property type="component" value="Unassembled WGS sequence"/>
</dbReference>
<comment type="caution">
    <text evidence="1">The sequence shown here is derived from an EMBL/GenBank/DDBJ whole genome shotgun (WGS) entry which is preliminary data.</text>
</comment>